<evidence type="ECO:0000313" key="1">
    <source>
        <dbReference type="EMBL" id="TET09556.1"/>
    </source>
</evidence>
<protein>
    <recommendedName>
        <fullName evidence="3">DUF3368 domain-containing protein</fullName>
    </recommendedName>
</protein>
<accession>A0A523RV21</accession>
<evidence type="ECO:0000313" key="2">
    <source>
        <dbReference type="Proteomes" id="UP000316360"/>
    </source>
</evidence>
<evidence type="ECO:0008006" key="3">
    <source>
        <dbReference type="Google" id="ProtNLM"/>
    </source>
</evidence>
<dbReference type="InterPro" id="IPR021799">
    <property type="entry name" value="PIN-like_prokaryotic"/>
</dbReference>
<reference evidence="1 2" key="1">
    <citation type="submission" date="2019-03" db="EMBL/GenBank/DDBJ databases">
        <title>Metabolic potential of uncultured bacteria and archaea associated with petroleum seepage in deep-sea sediments.</title>
        <authorList>
            <person name="Dong X."/>
            <person name="Hubert C."/>
        </authorList>
    </citation>
    <scope>NUCLEOTIDE SEQUENCE [LARGE SCALE GENOMIC DNA]</scope>
    <source>
        <strain evidence="1">E44_bin7</strain>
    </source>
</reference>
<dbReference type="EMBL" id="SOKJ01000283">
    <property type="protein sequence ID" value="TET09556.1"/>
    <property type="molecule type" value="Genomic_DNA"/>
</dbReference>
<dbReference type="Pfam" id="PF11848">
    <property type="entry name" value="DUF3368"/>
    <property type="match status" value="1"/>
</dbReference>
<dbReference type="PANTHER" id="PTHR39550">
    <property type="entry name" value="SLL0658 PROTEIN"/>
    <property type="match status" value="1"/>
</dbReference>
<dbReference type="AlphaFoldDB" id="A0A523RV21"/>
<dbReference type="PANTHER" id="PTHR39550:SF1">
    <property type="entry name" value="SLL0658 PROTEIN"/>
    <property type="match status" value="1"/>
</dbReference>
<organism evidence="1 2">
    <name type="scientific">Aerophobetes bacterium</name>
    <dbReference type="NCBI Taxonomy" id="2030807"/>
    <lineage>
        <taxon>Bacteria</taxon>
        <taxon>Candidatus Aerophobota</taxon>
    </lineage>
</organism>
<proteinExistence type="predicted"/>
<sequence>MIIFDSSTLILLAKIELLKEIARQLEVVISTEVERESTVKDTFDARLIKKLIEDGKIRVAKVEKEKEKKKLKDDFNIGEGEISALLLAKNKNFSLATDDGPTIKVCKILDVKFTTAIHFLIRTYERNILNKDIALAKLEKLEKYGRYSSRIIDDVSRRIKGG</sequence>
<comment type="caution">
    <text evidence="1">The sequence shown here is derived from an EMBL/GenBank/DDBJ whole genome shotgun (WGS) entry which is preliminary data.</text>
</comment>
<gene>
    <name evidence="1" type="ORF">E3J84_05030</name>
</gene>
<dbReference type="Proteomes" id="UP000316360">
    <property type="component" value="Unassembled WGS sequence"/>
</dbReference>
<name>A0A523RV21_UNCAE</name>